<dbReference type="Pfam" id="PF00950">
    <property type="entry name" value="ABC-3"/>
    <property type="match status" value="1"/>
</dbReference>
<dbReference type="PANTHER" id="PTHR30477:SF0">
    <property type="entry name" value="METAL TRANSPORT SYSTEM MEMBRANE PROTEIN TM_0125-RELATED"/>
    <property type="match status" value="1"/>
</dbReference>
<evidence type="ECO:0000256" key="6">
    <source>
        <dbReference type="SAM" id="Phobius"/>
    </source>
</evidence>
<dbReference type="PANTHER" id="PTHR30477">
    <property type="entry name" value="ABC-TRANSPORTER METAL-BINDING PROTEIN"/>
    <property type="match status" value="1"/>
</dbReference>
<organism evidence="7">
    <name type="scientific">marine metagenome</name>
    <dbReference type="NCBI Taxonomy" id="408172"/>
    <lineage>
        <taxon>unclassified sequences</taxon>
        <taxon>metagenomes</taxon>
        <taxon>ecological metagenomes</taxon>
    </lineage>
</organism>
<dbReference type="InterPro" id="IPR001626">
    <property type="entry name" value="ABC_TroCD"/>
</dbReference>
<feature type="transmembrane region" description="Helical" evidence="6">
    <location>
        <begin position="177"/>
        <end position="195"/>
    </location>
</feature>
<keyword evidence="5 6" id="KW-0472">Membrane</keyword>
<feature type="transmembrane region" description="Helical" evidence="6">
    <location>
        <begin position="91"/>
        <end position="114"/>
    </location>
</feature>
<feature type="non-terminal residue" evidence="7">
    <location>
        <position position="197"/>
    </location>
</feature>
<comment type="subcellular location">
    <subcellularLocation>
        <location evidence="1">Membrane</location>
        <topology evidence="1">Multi-pass membrane protein</topology>
    </subcellularLocation>
</comment>
<dbReference type="AlphaFoldDB" id="A0A383ADB2"/>
<feature type="transmembrane region" description="Helical" evidence="6">
    <location>
        <begin position="12"/>
        <end position="33"/>
    </location>
</feature>
<name>A0A383ADB2_9ZZZZ</name>
<keyword evidence="4 6" id="KW-1133">Transmembrane helix</keyword>
<dbReference type="SUPFAM" id="SSF81345">
    <property type="entry name" value="ABC transporter involved in vitamin B12 uptake, BtuC"/>
    <property type="match status" value="1"/>
</dbReference>
<evidence type="ECO:0000256" key="2">
    <source>
        <dbReference type="ARBA" id="ARBA00008034"/>
    </source>
</evidence>
<evidence type="ECO:0000256" key="5">
    <source>
        <dbReference type="ARBA" id="ARBA00023136"/>
    </source>
</evidence>
<gene>
    <name evidence="7" type="ORF">METZ01_LOCUS458528</name>
</gene>
<feature type="transmembrane region" description="Helical" evidence="6">
    <location>
        <begin position="134"/>
        <end position="156"/>
    </location>
</feature>
<evidence type="ECO:0008006" key="8">
    <source>
        <dbReference type="Google" id="ProtNLM"/>
    </source>
</evidence>
<proteinExistence type="inferred from homology"/>
<dbReference type="InterPro" id="IPR037294">
    <property type="entry name" value="ABC_BtuC-like"/>
</dbReference>
<dbReference type="GO" id="GO:0055085">
    <property type="term" value="P:transmembrane transport"/>
    <property type="evidence" value="ECO:0007669"/>
    <property type="project" value="InterPro"/>
</dbReference>
<dbReference type="EMBL" id="UINC01191174">
    <property type="protein sequence ID" value="SVE05674.1"/>
    <property type="molecule type" value="Genomic_DNA"/>
</dbReference>
<dbReference type="GO" id="GO:0043190">
    <property type="term" value="C:ATP-binding cassette (ABC) transporter complex"/>
    <property type="evidence" value="ECO:0007669"/>
    <property type="project" value="InterPro"/>
</dbReference>
<protein>
    <recommendedName>
        <fullName evidence="8">Metal ABC transporter permease</fullName>
    </recommendedName>
</protein>
<evidence type="ECO:0000256" key="3">
    <source>
        <dbReference type="ARBA" id="ARBA00022692"/>
    </source>
</evidence>
<dbReference type="Gene3D" id="1.10.3470.10">
    <property type="entry name" value="ABC transporter involved in vitamin B12 uptake, BtuC"/>
    <property type="match status" value="1"/>
</dbReference>
<keyword evidence="3 6" id="KW-0812">Transmembrane</keyword>
<feature type="transmembrane region" description="Helical" evidence="6">
    <location>
        <begin position="53"/>
        <end position="79"/>
    </location>
</feature>
<reference evidence="7" key="1">
    <citation type="submission" date="2018-05" db="EMBL/GenBank/DDBJ databases">
        <authorList>
            <person name="Lanie J.A."/>
            <person name="Ng W.-L."/>
            <person name="Kazmierczak K.M."/>
            <person name="Andrzejewski T.M."/>
            <person name="Davidsen T.M."/>
            <person name="Wayne K.J."/>
            <person name="Tettelin H."/>
            <person name="Glass J.I."/>
            <person name="Rusch D."/>
            <person name="Podicherti R."/>
            <person name="Tsui H.-C.T."/>
            <person name="Winkler M.E."/>
        </authorList>
    </citation>
    <scope>NUCLEOTIDE SEQUENCE</scope>
</reference>
<evidence type="ECO:0000313" key="7">
    <source>
        <dbReference type="EMBL" id="SVE05674.1"/>
    </source>
</evidence>
<accession>A0A383ADB2</accession>
<comment type="similarity">
    <text evidence="2">Belongs to the ABC-3 integral membrane protein family.</text>
</comment>
<evidence type="ECO:0000256" key="1">
    <source>
        <dbReference type="ARBA" id="ARBA00004141"/>
    </source>
</evidence>
<evidence type="ECO:0000256" key="4">
    <source>
        <dbReference type="ARBA" id="ARBA00022989"/>
    </source>
</evidence>
<sequence>MEFFELFTIPFMIRALVGSILLSVLFGLFGTFIVPRRVSFMADGISHASLLGIAFGLFIGTYPLIYAFLAAAIFGFILAKVSESNRITEDGFIGILLTGGMSGALILLSFVPGYKPELFSYLFGNILSIEWRDLYILTAFFAITLVILFSQWRPLVMSTIHLELAQVLRMPIKRTRYFLFIGTAIALIAGVKLLGVI</sequence>